<dbReference type="AlphaFoldDB" id="A0A8J8NZ46"/>
<evidence type="ECO:0000313" key="2">
    <source>
        <dbReference type="Proteomes" id="UP000785679"/>
    </source>
</evidence>
<dbReference type="Proteomes" id="UP000785679">
    <property type="component" value="Unassembled WGS sequence"/>
</dbReference>
<sequence>MQSKFETSLEIFLREKCKLEGDSLISVISFLAKMGIKTNEELENSKTTTNDLVQMGLPIYQAVAIMENCKRMQAKQYKYFGPIFPRLASKYLTIQIAGFAFVQIEAIDFGYLCKRARLHLIRDFSLFKKELTYFAEKRKIKSIFELLDNRLISKMYKLCYAGSDSEKDLNDCMDIYKGRLQFQSFIIKERQISFMSHFLPWKVTIDRCKNIPYLFANLPHSVTCLNLFQVEGAESQLASTQTPRNFKKLKLSGLHTLFILKYYATTNQSLFVNANCLKHHGVIDYIKQMDCIQIIVQTHENTDNFLQIKDFIYFKQDATKYIELKDAFLLSLLNERAWVFEHI</sequence>
<dbReference type="EMBL" id="RRYP01003979">
    <property type="protein sequence ID" value="TNV83279.1"/>
    <property type="molecule type" value="Genomic_DNA"/>
</dbReference>
<reference evidence="1" key="1">
    <citation type="submission" date="2019-06" db="EMBL/GenBank/DDBJ databases">
        <authorList>
            <person name="Zheng W."/>
        </authorList>
    </citation>
    <scope>NUCLEOTIDE SEQUENCE</scope>
    <source>
        <strain evidence="1">QDHG01</strain>
    </source>
</reference>
<name>A0A8J8NZ46_HALGN</name>
<evidence type="ECO:0000313" key="1">
    <source>
        <dbReference type="EMBL" id="TNV83279.1"/>
    </source>
</evidence>
<accession>A0A8J8NZ46</accession>
<keyword evidence="2" id="KW-1185">Reference proteome</keyword>
<gene>
    <name evidence="1" type="ORF">FGO68_gene17474</name>
</gene>
<protein>
    <submittedName>
        <fullName evidence="1">Uncharacterized protein</fullName>
    </submittedName>
</protein>
<proteinExistence type="predicted"/>
<comment type="caution">
    <text evidence="1">The sequence shown here is derived from an EMBL/GenBank/DDBJ whole genome shotgun (WGS) entry which is preliminary data.</text>
</comment>
<organism evidence="1 2">
    <name type="scientific">Halteria grandinella</name>
    <dbReference type="NCBI Taxonomy" id="5974"/>
    <lineage>
        <taxon>Eukaryota</taxon>
        <taxon>Sar</taxon>
        <taxon>Alveolata</taxon>
        <taxon>Ciliophora</taxon>
        <taxon>Intramacronucleata</taxon>
        <taxon>Spirotrichea</taxon>
        <taxon>Stichotrichia</taxon>
        <taxon>Sporadotrichida</taxon>
        <taxon>Halteriidae</taxon>
        <taxon>Halteria</taxon>
    </lineage>
</organism>